<dbReference type="EMBL" id="MAEI02000001">
    <property type="protein sequence ID" value="MEO1780905.1"/>
    <property type="molecule type" value="Genomic_DNA"/>
</dbReference>
<evidence type="ECO:0000313" key="1">
    <source>
        <dbReference type="EMBL" id="MEO1780905.1"/>
    </source>
</evidence>
<protein>
    <submittedName>
        <fullName evidence="1">Uncharacterized protein</fullName>
    </submittedName>
</protein>
<dbReference type="Proteomes" id="UP001429357">
    <property type="component" value="Unassembled WGS sequence"/>
</dbReference>
<keyword evidence="2" id="KW-1185">Reference proteome</keyword>
<reference evidence="1 2" key="2">
    <citation type="submission" date="2024-02" db="EMBL/GenBank/DDBJ databases">
        <title>The Genome Sequence of Enterococcus diestrammenae JM9A.</title>
        <authorList>
            <person name="Earl A."/>
            <person name="Manson A."/>
            <person name="Gilmore M."/>
            <person name="Sanders J."/>
            <person name="Shea T."/>
            <person name="Howe W."/>
            <person name="Livny J."/>
            <person name="Cuomo C."/>
            <person name="Neafsey D."/>
            <person name="Birren B."/>
        </authorList>
    </citation>
    <scope>NUCLEOTIDE SEQUENCE [LARGE SCALE GENOMIC DNA]</scope>
    <source>
        <strain evidence="1 2">JM9A</strain>
    </source>
</reference>
<accession>A0ABV0EYL6</accession>
<name>A0ABV0EYL6_9ENTE</name>
<gene>
    <name evidence="1" type="ORF">BAU18_000483</name>
</gene>
<evidence type="ECO:0000313" key="2">
    <source>
        <dbReference type="Proteomes" id="UP001429357"/>
    </source>
</evidence>
<proteinExistence type="predicted"/>
<sequence>MQIEANSLVLTFSDETKISIDDYNPNYFDSSHFEFNVQESYSLITPRAGGNINFPNKVTVSKTTYGTSSYPPGQINATATRRKAYQERIYEATYSGKILLSSIQGGTGGGKTYVYSGSIPYISHRQV</sequence>
<reference evidence="2" key="1">
    <citation type="submission" date="2016-06" db="EMBL/GenBank/DDBJ databases">
        <title>Four novel species of enterococci isolated from chicken manure.</title>
        <authorList>
            <person name="Van Tyne D."/>
        </authorList>
    </citation>
    <scope>NUCLEOTIDE SEQUENCE [LARGE SCALE GENOMIC DNA]</scope>
    <source>
        <strain evidence="2">JM9A</strain>
    </source>
</reference>
<organism evidence="1 2">
    <name type="scientific">Enterococcus diestrammenae</name>
    <dbReference type="NCBI Taxonomy" id="1155073"/>
    <lineage>
        <taxon>Bacteria</taxon>
        <taxon>Bacillati</taxon>
        <taxon>Bacillota</taxon>
        <taxon>Bacilli</taxon>
        <taxon>Lactobacillales</taxon>
        <taxon>Enterococcaceae</taxon>
        <taxon>Enterococcus</taxon>
    </lineage>
</organism>
<comment type="caution">
    <text evidence="1">The sequence shown here is derived from an EMBL/GenBank/DDBJ whole genome shotgun (WGS) entry which is preliminary data.</text>
</comment>